<accession>A0A1X7UQ21</accession>
<protein>
    <submittedName>
        <fullName evidence="1">Uncharacterized protein</fullName>
    </submittedName>
</protein>
<dbReference type="EnsemblMetazoa" id="Aqu2.1.29609_001">
    <property type="protein sequence ID" value="Aqu2.1.29609_001"/>
    <property type="gene ID" value="Aqu2.1.29609"/>
</dbReference>
<organism evidence="1">
    <name type="scientific">Amphimedon queenslandica</name>
    <name type="common">Sponge</name>
    <dbReference type="NCBI Taxonomy" id="400682"/>
    <lineage>
        <taxon>Eukaryota</taxon>
        <taxon>Metazoa</taxon>
        <taxon>Porifera</taxon>
        <taxon>Demospongiae</taxon>
        <taxon>Heteroscleromorpha</taxon>
        <taxon>Haplosclerida</taxon>
        <taxon>Niphatidae</taxon>
        <taxon>Amphimedon</taxon>
    </lineage>
</organism>
<sequence length="172" mass="18606">MLLRHNCLCDILFTACRTAALSPRKEVPSLIPGSASGPADVFLPVRNQGKPAALDVSIISPLQFLVVDEAAVSQGYATSYDERRKRRAHEGDCAEVGVEFVPLLVETLGGWSEDAISLIREVGQLQAHQLGQLPSSITGHLFQRLAVSLWRGNASMWASRLPSVPHLVDGVL</sequence>
<reference evidence="1" key="1">
    <citation type="submission" date="2017-05" db="UniProtKB">
        <authorList>
            <consortium name="EnsemblMetazoa"/>
        </authorList>
    </citation>
    <scope>IDENTIFICATION</scope>
</reference>
<dbReference type="AlphaFoldDB" id="A0A1X7UQ21"/>
<dbReference type="OrthoDB" id="347018at2759"/>
<dbReference type="InParanoid" id="A0A1X7UQ21"/>
<name>A0A1X7UQ21_AMPQE</name>
<evidence type="ECO:0000313" key="1">
    <source>
        <dbReference type="EnsemblMetazoa" id="Aqu2.1.29609_001"/>
    </source>
</evidence>
<proteinExistence type="predicted"/>